<evidence type="ECO:0000313" key="2">
    <source>
        <dbReference type="EMBL" id="PQV57699.1"/>
    </source>
</evidence>
<reference evidence="2 3" key="1">
    <citation type="submission" date="2018-02" db="EMBL/GenBank/DDBJ databases">
        <title>Genomic Encyclopedia of Archaeal and Bacterial Type Strains, Phase II (KMG-II): from individual species to whole genera.</title>
        <authorList>
            <person name="Goeker M."/>
        </authorList>
    </citation>
    <scope>NUCLEOTIDE SEQUENCE [LARGE SCALE GENOMIC DNA]</scope>
    <source>
        <strain evidence="2 3">DSM 18921</strain>
    </source>
</reference>
<proteinExistence type="predicted"/>
<dbReference type="EMBL" id="PVEP01000002">
    <property type="protein sequence ID" value="PQV57699.1"/>
    <property type="molecule type" value="Genomic_DNA"/>
</dbReference>
<dbReference type="NCBIfam" id="NF046100">
    <property type="entry name" value="RSP_2648_fam_PIN"/>
    <property type="match status" value="1"/>
</dbReference>
<sequence>MKALLDACVLYPTVLREILTGVARAGLYTPLWSDRILEEWARATVKLGPGAEDIARGEIAVLRAAFPAASVPPRPGLEVRLHLPDPNDIHVLAAAIAGGADVIVTFNAQDFPRQTLAEEGLRRMDPDEFLRALHATTPGPVETVVEEVRARAEELSGEAQPLRPLLKRARLPRLGKLLSGRAAPHG</sequence>
<dbReference type="Pfam" id="PF13470">
    <property type="entry name" value="PIN_3"/>
    <property type="match status" value="1"/>
</dbReference>
<dbReference type="InterPro" id="IPR002716">
    <property type="entry name" value="PIN_dom"/>
</dbReference>
<evidence type="ECO:0000259" key="1">
    <source>
        <dbReference type="Pfam" id="PF13470"/>
    </source>
</evidence>
<evidence type="ECO:0000313" key="3">
    <source>
        <dbReference type="Proteomes" id="UP000238338"/>
    </source>
</evidence>
<name>A0A2S8SAC3_9RHOB</name>
<dbReference type="Proteomes" id="UP000238338">
    <property type="component" value="Unassembled WGS sequence"/>
</dbReference>
<keyword evidence="3" id="KW-1185">Reference proteome</keyword>
<protein>
    <submittedName>
        <fullName evidence="2">Putative nucleic acid-binding protein</fullName>
    </submittedName>
</protein>
<dbReference type="RefSeq" id="WP_105513926.1">
    <property type="nucleotide sequence ID" value="NZ_PVEP01000002.1"/>
</dbReference>
<dbReference type="SUPFAM" id="SSF88723">
    <property type="entry name" value="PIN domain-like"/>
    <property type="match status" value="1"/>
</dbReference>
<dbReference type="AlphaFoldDB" id="A0A2S8SAC3"/>
<dbReference type="InterPro" id="IPR029060">
    <property type="entry name" value="PIN-like_dom_sf"/>
</dbReference>
<feature type="domain" description="PIN" evidence="1">
    <location>
        <begin position="3"/>
        <end position="107"/>
    </location>
</feature>
<gene>
    <name evidence="2" type="ORF">LX70_01505</name>
</gene>
<dbReference type="OrthoDB" id="211933at2"/>
<comment type="caution">
    <text evidence="2">The sequence shown here is derived from an EMBL/GenBank/DDBJ whole genome shotgun (WGS) entry which is preliminary data.</text>
</comment>
<accession>A0A2S8SAC3</accession>
<organism evidence="2 3">
    <name type="scientific">Albidovulum denitrificans</name>
    <dbReference type="NCBI Taxonomy" id="404881"/>
    <lineage>
        <taxon>Bacteria</taxon>
        <taxon>Pseudomonadati</taxon>
        <taxon>Pseudomonadota</taxon>
        <taxon>Alphaproteobacteria</taxon>
        <taxon>Rhodobacterales</taxon>
        <taxon>Paracoccaceae</taxon>
        <taxon>Albidovulum</taxon>
    </lineage>
</organism>